<dbReference type="AlphaFoldDB" id="A0A5A8CHK7"/>
<dbReference type="PROSITE" id="PS50833">
    <property type="entry name" value="BRIX"/>
    <property type="match status" value="1"/>
</dbReference>
<dbReference type="GO" id="GO:0030687">
    <property type="term" value="C:preribosome, large subunit precursor"/>
    <property type="evidence" value="ECO:0007669"/>
    <property type="project" value="TreeGrafter"/>
</dbReference>
<feature type="compositionally biased region" description="Low complexity" evidence="1">
    <location>
        <begin position="19"/>
        <end position="48"/>
    </location>
</feature>
<evidence type="ECO:0000259" key="2">
    <source>
        <dbReference type="PROSITE" id="PS50833"/>
    </source>
</evidence>
<dbReference type="GO" id="GO:0000470">
    <property type="term" value="P:maturation of LSU-rRNA"/>
    <property type="evidence" value="ECO:0007669"/>
    <property type="project" value="TreeGrafter"/>
</dbReference>
<dbReference type="InterPro" id="IPR007109">
    <property type="entry name" value="Brix"/>
</dbReference>
<dbReference type="EMBL" id="VLTO01000006">
    <property type="protein sequence ID" value="KAA0176888.1"/>
    <property type="molecule type" value="Genomic_DNA"/>
</dbReference>
<dbReference type="Proteomes" id="UP000324907">
    <property type="component" value="Unassembled WGS sequence"/>
</dbReference>
<dbReference type="PANTHER" id="PTHR22734">
    <property type="entry name" value="U3 SMALL NUCLEOLAR RIBONUCLEOPROTEIN PROTEIN IMP4"/>
    <property type="match status" value="1"/>
</dbReference>
<dbReference type="GO" id="GO:0042134">
    <property type="term" value="F:rRNA primary transcript binding"/>
    <property type="evidence" value="ECO:0007669"/>
    <property type="project" value="InterPro"/>
</dbReference>
<evidence type="ECO:0000313" key="10">
    <source>
        <dbReference type="Proteomes" id="UP000325113"/>
    </source>
</evidence>
<dbReference type="GO" id="GO:0000460">
    <property type="term" value="P:maturation of 5.8S rRNA"/>
    <property type="evidence" value="ECO:0007669"/>
    <property type="project" value="TreeGrafter"/>
</dbReference>
<dbReference type="Gene3D" id="3.40.50.10480">
    <property type="entry name" value="Probable brix-domain ribosomal biogenesis protein"/>
    <property type="match status" value="1"/>
</dbReference>
<dbReference type="EMBL" id="VLTL01000005">
    <property type="protein sequence ID" value="KAA0171695.1"/>
    <property type="molecule type" value="Genomic_DNA"/>
</dbReference>
<evidence type="ECO:0000313" key="9">
    <source>
        <dbReference type="Proteomes" id="UP000324907"/>
    </source>
</evidence>
<dbReference type="PANTHER" id="PTHR22734:SF3">
    <property type="entry name" value="RIBOSOME PRODUCTION FACTOR 1"/>
    <property type="match status" value="1"/>
</dbReference>
<dbReference type="SUPFAM" id="SSF52954">
    <property type="entry name" value="Class II aaRS ABD-related"/>
    <property type="match status" value="1"/>
</dbReference>
<evidence type="ECO:0000256" key="1">
    <source>
        <dbReference type="SAM" id="MobiDB-lite"/>
    </source>
</evidence>
<dbReference type="OrthoDB" id="10253204at2759"/>
<evidence type="ECO:0000313" key="5">
    <source>
        <dbReference type="EMBL" id="KAA0171695.1"/>
    </source>
</evidence>
<reference evidence="7 8" key="1">
    <citation type="submission" date="2019-07" db="EMBL/GenBank/DDBJ databases">
        <title>Genomes of Cafeteria roenbergensis.</title>
        <authorList>
            <person name="Fischer M.G."/>
            <person name="Hackl T."/>
            <person name="Roman M."/>
        </authorList>
    </citation>
    <scope>NUCLEOTIDE SEQUENCE [LARGE SCALE GENOMIC DNA]</scope>
    <source>
        <strain evidence="3 8">BVI</strain>
        <strain evidence="4 10">Cflag</strain>
        <strain evidence="6 7">E4-10P</strain>
        <strain evidence="5 9">RCC970-E3</strain>
    </source>
</reference>
<proteinExistence type="predicted"/>
<sequence>MDADDRRARRRPRQDHRASAASPASSSAAARAADDGAAAAAAAGPPEADYADDQLRVLQQRKASLSRIKNKQKRNMVYAKLQAETKELRSKMRKKRHRDAEEAEEKGLQAPAKRTQITVESMRAFDDTMVAPDDEEVAADEAEDEFASIFAGETRPRTLITTKIHASAHVYPFVRELLMVFPGSSFYRRGRYPLKRICQFAANRGFTHLMVVGERGKEVASLLVVRLADGPTALFRVTSTRLGADIIGHGNPSRHRPEIILNNFSTRLGHRIGRMLGSLFPHDPEFRGRRVVTFHNQRDFVFVRHHRYIFAEDGSRARLQELGPRFTLRLKWLLAGPFDTRLGDFEWFHRGKQLATGRKRFHL</sequence>
<dbReference type="Proteomes" id="UP000325113">
    <property type="component" value="Unassembled WGS sequence"/>
</dbReference>
<dbReference type="GO" id="GO:0005730">
    <property type="term" value="C:nucleolus"/>
    <property type="evidence" value="ECO:0007669"/>
    <property type="project" value="TreeGrafter"/>
</dbReference>
<feature type="region of interest" description="Disordered" evidence="1">
    <location>
        <begin position="84"/>
        <end position="112"/>
    </location>
</feature>
<feature type="domain" description="Brix" evidence="2">
    <location>
        <begin position="156"/>
        <end position="339"/>
    </location>
</feature>
<organism evidence="3 8">
    <name type="scientific">Cafeteria roenbergensis</name>
    <name type="common">Marine flagellate</name>
    <dbReference type="NCBI Taxonomy" id="33653"/>
    <lineage>
        <taxon>Eukaryota</taxon>
        <taxon>Sar</taxon>
        <taxon>Stramenopiles</taxon>
        <taxon>Bigyra</taxon>
        <taxon>Opalozoa</taxon>
        <taxon>Bicosoecida</taxon>
        <taxon>Cafeteriaceae</taxon>
        <taxon>Cafeteria</taxon>
    </lineage>
</organism>
<dbReference type="InterPro" id="IPR044281">
    <property type="entry name" value="IMP4/RPF1"/>
</dbReference>
<protein>
    <recommendedName>
        <fullName evidence="2">Brix domain-containing protein</fullName>
    </recommendedName>
</protein>
<dbReference type="EMBL" id="VLTM01000004">
    <property type="protein sequence ID" value="KAA0167763.1"/>
    <property type="molecule type" value="Genomic_DNA"/>
</dbReference>
<evidence type="ECO:0000313" key="8">
    <source>
        <dbReference type="Proteomes" id="UP000323011"/>
    </source>
</evidence>
<dbReference type="Proteomes" id="UP000322899">
    <property type="component" value="Unassembled WGS sequence"/>
</dbReference>
<dbReference type="OMA" id="AWIISNK"/>
<evidence type="ECO:0000313" key="6">
    <source>
        <dbReference type="EMBL" id="KAA0176888.1"/>
    </source>
</evidence>
<evidence type="ECO:0000313" key="7">
    <source>
        <dbReference type="Proteomes" id="UP000322899"/>
    </source>
</evidence>
<evidence type="ECO:0000313" key="4">
    <source>
        <dbReference type="EMBL" id="KAA0167763.1"/>
    </source>
</evidence>
<feature type="region of interest" description="Disordered" evidence="1">
    <location>
        <begin position="1"/>
        <end position="53"/>
    </location>
</feature>
<comment type="caution">
    <text evidence="3">The sequence shown here is derived from an EMBL/GenBank/DDBJ whole genome shotgun (WGS) entry which is preliminary data.</text>
</comment>
<name>A0A5A8CHK7_CAFRO</name>
<dbReference type="SMART" id="SM00879">
    <property type="entry name" value="Brix"/>
    <property type="match status" value="1"/>
</dbReference>
<gene>
    <name evidence="6" type="ORF">FNF27_01710</name>
    <name evidence="5" type="ORF">FNF28_00628</name>
    <name evidence="3" type="ORF">FNF29_03884</name>
    <name evidence="4" type="ORF">FNF31_00698</name>
</gene>
<dbReference type="Proteomes" id="UP000323011">
    <property type="component" value="Unassembled WGS sequence"/>
</dbReference>
<evidence type="ECO:0000313" key="3">
    <source>
        <dbReference type="EMBL" id="KAA0152318.1"/>
    </source>
</evidence>
<accession>A0A5A8CHK7</accession>
<dbReference type="Pfam" id="PF04427">
    <property type="entry name" value="Brix"/>
    <property type="match status" value="1"/>
</dbReference>
<keyword evidence="8" id="KW-1185">Reference proteome</keyword>
<dbReference type="EMBL" id="VLTN01000021">
    <property type="protein sequence ID" value="KAA0152318.1"/>
    <property type="molecule type" value="Genomic_DNA"/>
</dbReference>